<dbReference type="Proteomes" id="UP000184300">
    <property type="component" value="Unassembled WGS sequence"/>
</dbReference>
<dbReference type="AlphaFoldDB" id="A0A1L9VBL6"/>
<dbReference type="EMBL" id="KV878906">
    <property type="protein sequence ID" value="OJJ81327.1"/>
    <property type="molecule type" value="Genomic_DNA"/>
</dbReference>
<reference evidence="3" key="1">
    <citation type="journal article" date="2017" name="Genome Biol.">
        <title>Comparative genomics reveals high biological diversity and specific adaptations in the industrially and medically important fungal genus Aspergillus.</title>
        <authorList>
            <person name="de Vries R.P."/>
            <person name="Riley R."/>
            <person name="Wiebenga A."/>
            <person name="Aguilar-Osorio G."/>
            <person name="Amillis S."/>
            <person name="Uchima C.A."/>
            <person name="Anderluh G."/>
            <person name="Asadollahi M."/>
            <person name="Askin M."/>
            <person name="Barry K."/>
            <person name="Battaglia E."/>
            <person name="Bayram O."/>
            <person name="Benocci T."/>
            <person name="Braus-Stromeyer S.A."/>
            <person name="Caldana C."/>
            <person name="Canovas D."/>
            <person name="Cerqueira G.C."/>
            <person name="Chen F."/>
            <person name="Chen W."/>
            <person name="Choi C."/>
            <person name="Clum A."/>
            <person name="Dos Santos R.A."/>
            <person name="Damasio A.R."/>
            <person name="Diallinas G."/>
            <person name="Emri T."/>
            <person name="Fekete E."/>
            <person name="Flipphi M."/>
            <person name="Freyberg S."/>
            <person name="Gallo A."/>
            <person name="Gournas C."/>
            <person name="Habgood R."/>
            <person name="Hainaut M."/>
            <person name="Harispe M.L."/>
            <person name="Henrissat B."/>
            <person name="Hilden K.S."/>
            <person name="Hope R."/>
            <person name="Hossain A."/>
            <person name="Karabika E."/>
            <person name="Karaffa L."/>
            <person name="Karanyi Z."/>
            <person name="Krasevec N."/>
            <person name="Kuo A."/>
            <person name="Kusch H."/>
            <person name="LaButti K."/>
            <person name="Lagendijk E.L."/>
            <person name="Lapidus A."/>
            <person name="Levasseur A."/>
            <person name="Lindquist E."/>
            <person name="Lipzen A."/>
            <person name="Logrieco A.F."/>
            <person name="MacCabe A."/>
            <person name="Maekelae M.R."/>
            <person name="Malavazi I."/>
            <person name="Melin P."/>
            <person name="Meyer V."/>
            <person name="Mielnichuk N."/>
            <person name="Miskei M."/>
            <person name="Molnar A.P."/>
            <person name="Mule G."/>
            <person name="Ngan C.Y."/>
            <person name="Orejas M."/>
            <person name="Orosz E."/>
            <person name="Ouedraogo J.P."/>
            <person name="Overkamp K.M."/>
            <person name="Park H.-S."/>
            <person name="Perrone G."/>
            <person name="Piumi F."/>
            <person name="Punt P.J."/>
            <person name="Ram A.F."/>
            <person name="Ramon A."/>
            <person name="Rauscher S."/>
            <person name="Record E."/>
            <person name="Riano-Pachon D.M."/>
            <person name="Robert V."/>
            <person name="Roehrig J."/>
            <person name="Ruller R."/>
            <person name="Salamov A."/>
            <person name="Salih N.S."/>
            <person name="Samson R.A."/>
            <person name="Sandor E."/>
            <person name="Sanguinetti M."/>
            <person name="Schuetze T."/>
            <person name="Sepcic K."/>
            <person name="Shelest E."/>
            <person name="Sherlock G."/>
            <person name="Sophianopoulou V."/>
            <person name="Squina F.M."/>
            <person name="Sun H."/>
            <person name="Susca A."/>
            <person name="Todd R.B."/>
            <person name="Tsang A."/>
            <person name="Unkles S.E."/>
            <person name="van de Wiele N."/>
            <person name="van Rossen-Uffink D."/>
            <person name="Oliveira J.V."/>
            <person name="Vesth T.C."/>
            <person name="Visser J."/>
            <person name="Yu J.-H."/>
            <person name="Zhou M."/>
            <person name="Andersen M.R."/>
            <person name="Archer D.B."/>
            <person name="Baker S.E."/>
            <person name="Benoit I."/>
            <person name="Brakhage A.A."/>
            <person name="Braus G.H."/>
            <person name="Fischer R."/>
            <person name="Frisvad J.C."/>
            <person name="Goldman G.H."/>
            <person name="Houbraken J."/>
            <person name="Oakley B."/>
            <person name="Pocsi I."/>
            <person name="Scazzocchio C."/>
            <person name="Seiboth B."/>
            <person name="vanKuyk P.A."/>
            <person name="Wortman J."/>
            <person name="Dyer P.S."/>
            <person name="Grigoriev I.V."/>
        </authorList>
    </citation>
    <scope>NUCLEOTIDE SEQUENCE [LARGE SCALE GENOMIC DNA]</scope>
    <source>
        <strain evidence="3">CBS 516.65</strain>
    </source>
</reference>
<accession>A0A1L9VBL6</accession>
<dbReference type="RefSeq" id="XP_022398025.1">
    <property type="nucleotide sequence ID" value="XM_022547295.1"/>
</dbReference>
<keyword evidence="1" id="KW-0472">Membrane</keyword>
<keyword evidence="1" id="KW-0812">Transmembrane</keyword>
<protein>
    <submittedName>
        <fullName evidence="2">Uncharacterized protein</fullName>
    </submittedName>
</protein>
<sequence>MTGSRKFIRSYSEKKEYEASEWAIQKFSASQVSCQRCFGYQYDRIHHIPFLALSTLLLLVISSGW</sequence>
<dbReference type="GeneID" id="34463556"/>
<name>A0A1L9VBL6_ASPGL</name>
<organism evidence="2 3">
    <name type="scientific">Aspergillus glaucus CBS 516.65</name>
    <dbReference type="NCBI Taxonomy" id="1160497"/>
    <lineage>
        <taxon>Eukaryota</taxon>
        <taxon>Fungi</taxon>
        <taxon>Dikarya</taxon>
        <taxon>Ascomycota</taxon>
        <taxon>Pezizomycotina</taxon>
        <taxon>Eurotiomycetes</taxon>
        <taxon>Eurotiomycetidae</taxon>
        <taxon>Eurotiales</taxon>
        <taxon>Aspergillaceae</taxon>
        <taxon>Aspergillus</taxon>
        <taxon>Aspergillus subgen. Aspergillus</taxon>
    </lineage>
</organism>
<dbReference type="VEuPathDB" id="FungiDB:ASPGLDRAFT_50379"/>
<evidence type="ECO:0000256" key="1">
    <source>
        <dbReference type="SAM" id="Phobius"/>
    </source>
</evidence>
<gene>
    <name evidence="2" type="ORF">ASPGLDRAFT_50379</name>
</gene>
<feature type="transmembrane region" description="Helical" evidence="1">
    <location>
        <begin position="45"/>
        <end position="64"/>
    </location>
</feature>
<keyword evidence="3" id="KW-1185">Reference proteome</keyword>
<proteinExistence type="predicted"/>
<evidence type="ECO:0000313" key="3">
    <source>
        <dbReference type="Proteomes" id="UP000184300"/>
    </source>
</evidence>
<evidence type="ECO:0000313" key="2">
    <source>
        <dbReference type="EMBL" id="OJJ81327.1"/>
    </source>
</evidence>
<keyword evidence="1" id="KW-1133">Transmembrane helix</keyword>